<sequence length="67" mass="6882">MVVCGDDGLAHRLAAELRGVYSEQVTLVVPPSERSVRPPVVGRARTASALLDRVVNAAVSRAGGNGG</sequence>
<keyword evidence="2" id="KW-1185">Reference proteome</keyword>
<protein>
    <submittedName>
        <fullName evidence="1">Potassium transporter TrkA</fullName>
    </submittedName>
</protein>
<dbReference type="Proteomes" id="UP001458415">
    <property type="component" value="Unassembled WGS sequence"/>
</dbReference>
<gene>
    <name evidence="1" type="ORF">ABT317_37185</name>
</gene>
<evidence type="ECO:0000313" key="1">
    <source>
        <dbReference type="EMBL" id="MER6982458.1"/>
    </source>
</evidence>
<proteinExistence type="predicted"/>
<evidence type="ECO:0000313" key="2">
    <source>
        <dbReference type="Proteomes" id="UP001458415"/>
    </source>
</evidence>
<reference evidence="1 2" key="1">
    <citation type="submission" date="2024-06" db="EMBL/GenBank/DDBJ databases">
        <title>The Natural Products Discovery Center: Release of the First 8490 Sequenced Strains for Exploring Actinobacteria Biosynthetic Diversity.</title>
        <authorList>
            <person name="Kalkreuter E."/>
            <person name="Kautsar S.A."/>
            <person name="Yang D."/>
            <person name="Bader C.D."/>
            <person name="Teijaro C.N."/>
            <person name="Fluegel L."/>
            <person name="Davis C.M."/>
            <person name="Simpson J.R."/>
            <person name="Lauterbach L."/>
            <person name="Steele A.D."/>
            <person name="Gui C."/>
            <person name="Meng S."/>
            <person name="Li G."/>
            <person name="Viehrig K."/>
            <person name="Ye F."/>
            <person name="Su P."/>
            <person name="Kiefer A.F."/>
            <person name="Nichols A."/>
            <person name="Cepeda A.J."/>
            <person name="Yan W."/>
            <person name="Fan B."/>
            <person name="Jiang Y."/>
            <person name="Adhikari A."/>
            <person name="Zheng C.-J."/>
            <person name="Schuster L."/>
            <person name="Cowan T.M."/>
            <person name="Smanski M.J."/>
            <person name="Chevrette M.G."/>
            <person name="De Carvalho L.P.S."/>
            <person name="Shen B."/>
        </authorList>
    </citation>
    <scope>NUCLEOTIDE SEQUENCE [LARGE SCALE GENOMIC DNA]</scope>
    <source>
        <strain evidence="1 2">NPDC000634</strain>
    </source>
</reference>
<dbReference type="EMBL" id="JBEPCU010001041">
    <property type="protein sequence ID" value="MER6982458.1"/>
    <property type="molecule type" value="Genomic_DNA"/>
</dbReference>
<organism evidence="1 2">
    <name type="scientific">Streptomyces carpinensis</name>
    <dbReference type="NCBI Taxonomy" id="66369"/>
    <lineage>
        <taxon>Bacteria</taxon>
        <taxon>Bacillati</taxon>
        <taxon>Actinomycetota</taxon>
        <taxon>Actinomycetes</taxon>
        <taxon>Kitasatosporales</taxon>
        <taxon>Streptomycetaceae</taxon>
        <taxon>Streptomyces</taxon>
    </lineage>
</organism>
<comment type="caution">
    <text evidence="1">The sequence shown here is derived from an EMBL/GenBank/DDBJ whole genome shotgun (WGS) entry which is preliminary data.</text>
</comment>
<feature type="non-terminal residue" evidence="1">
    <location>
        <position position="67"/>
    </location>
</feature>
<accession>A0ABV1WF63</accession>
<name>A0ABV1WF63_9ACTN</name>